<dbReference type="PROSITE" id="PS50883">
    <property type="entry name" value="EAL"/>
    <property type="match status" value="1"/>
</dbReference>
<gene>
    <name evidence="5" type="ORF">BDK92_5739</name>
</gene>
<dbReference type="PANTHER" id="PTHR44757">
    <property type="entry name" value="DIGUANYLATE CYCLASE DGCP"/>
    <property type="match status" value="1"/>
</dbReference>
<dbReference type="SMART" id="SM00052">
    <property type="entry name" value="EAL"/>
    <property type="match status" value="1"/>
</dbReference>
<keyword evidence="6" id="KW-1185">Reference proteome</keyword>
<dbReference type="NCBIfam" id="TIGR00254">
    <property type="entry name" value="GGDEF"/>
    <property type="match status" value="1"/>
</dbReference>
<evidence type="ECO:0000259" key="3">
    <source>
        <dbReference type="PROSITE" id="PS50883"/>
    </source>
</evidence>
<evidence type="ECO:0000313" key="5">
    <source>
        <dbReference type="EMBL" id="RKR91345.1"/>
    </source>
</evidence>
<feature type="domain" description="EAL" evidence="3">
    <location>
        <begin position="542"/>
        <end position="798"/>
    </location>
</feature>
<dbReference type="InterPro" id="IPR000160">
    <property type="entry name" value="GGDEF_dom"/>
</dbReference>
<dbReference type="OrthoDB" id="3274397at2"/>
<feature type="transmembrane region" description="Helical" evidence="2">
    <location>
        <begin position="246"/>
        <end position="266"/>
    </location>
</feature>
<dbReference type="PANTHER" id="PTHR44757:SF2">
    <property type="entry name" value="BIOFILM ARCHITECTURE MAINTENANCE PROTEIN MBAA"/>
    <property type="match status" value="1"/>
</dbReference>
<feature type="region of interest" description="Disordered" evidence="1">
    <location>
        <begin position="470"/>
        <end position="497"/>
    </location>
</feature>
<evidence type="ECO:0000256" key="2">
    <source>
        <dbReference type="SAM" id="Phobius"/>
    </source>
</evidence>
<dbReference type="SUPFAM" id="SSF141868">
    <property type="entry name" value="EAL domain-like"/>
    <property type="match status" value="1"/>
</dbReference>
<proteinExistence type="predicted"/>
<dbReference type="Gene3D" id="3.20.20.450">
    <property type="entry name" value="EAL domain"/>
    <property type="match status" value="1"/>
</dbReference>
<sequence length="799" mass="84810">MRRAIPYASAAREPTRAVRDSTRLARDSPAAALAVLGAGVVAAALYVADLADWLGTLLLTLVGAGTAVVLLVGPRWHRAAPRHPWHLLSASTALFLVGTLLRPWASERTGLSVLSADLFTVPGYLIMIIGFGGLLRARGGLQRHALIDGLIVGLGAAVVAVLLLAVPAASVQGRPAMVSALAGTYPIFDVVLLLLLVNLAFTTAARRPSFWLLVGTMTALLVGDLTYAIVGLVATLPGAPLLDLPFFLAFAMAGAAALHPSVVYLGRATPPPVQAWSWPRLLLICPALAAPFVLIALLHEPTLVERLVPAVAGAVMVALLLIRAVSAVQGYATAQRRYEHHATHDPLTGLPNRLALARKVSRLLAGTPAGRAGIWVFFLDLDGFKLVNDSWGHDTGDQLIVEVGRRLRALVPAAATVARVGGDEFVIVLGAAREEATALAERILASFAVPLQVRGVEVVVNTSVGLAGYKAGAPGGEPGRPGDEASPGGLPTAATAAQHAAAPVTAESLMRDADVAMYHAKAEGPGKWALFDTSMRDRVRDRVEIEFALRHALVKEQLHLVYQPIVELTGGRLVGAEALIRWDHPARGAVSPIDFISIAEDTGLIAEIGGWVLDESLRQFADWRSDGVVDDRFWLSVNVSPRQLRDPALPATLAEALRRYDLPAEVVVLEITESVMVDASVVTEEVLGGLRRMGVRVVVDDFGTGYSALGYLRRHPVTGVKIDRAFVDGLGGNSEDEEIVRAVVAMSSALRLSVVAEGVETPTQRQVLETLGVLYGQGRLWDGPVRPEVFAERWSGLAV</sequence>
<name>A0A495JRT2_9ACTN</name>
<dbReference type="Proteomes" id="UP000277671">
    <property type="component" value="Unassembled WGS sequence"/>
</dbReference>
<dbReference type="InterPro" id="IPR001633">
    <property type="entry name" value="EAL_dom"/>
</dbReference>
<feature type="transmembrane region" description="Helical" evidence="2">
    <location>
        <begin position="111"/>
        <end position="135"/>
    </location>
</feature>
<feature type="transmembrane region" description="Helical" evidence="2">
    <location>
        <begin position="29"/>
        <end position="47"/>
    </location>
</feature>
<dbReference type="InterPro" id="IPR035919">
    <property type="entry name" value="EAL_sf"/>
</dbReference>
<dbReference type="CDD" id="cd01949">
    <property type="entry name" value="GGDEF"/>
    <property type="match status" value="1"/>
</dbReference>
<feature type="transmembrane region" description="Helical" evidence="2">
    <location>
        <begin position="85"/>
        <end position="105"/>
    </location>
</feature>
<dbReference type="RefSeq" id="WP_147457141.1">
    <property type="nucleotide sequence ID" value="NZ_RBKT01000001.1"/>
</dbReference>
<accession>A0A495JRT2</accession>
<keyword evidence="2" id="KW-1133">Transmembrane helix</keyword>
<dbReference type="Gene3D" id="3.30.70.270">
    <property type="match status" value="1"/>
</dbReference>
<evidence type="ECO:0000313" key="6">
    <source>
        <dbReference type="Proteomes" id="UP000277671"/>
    </source>
</evidence>
<dbReference type="InterPro" id="IPR029787">
    <property type="entry name" value="Nucleotide_cyclase"/>
</dbReference>
<dbReference type="CDD" id="cd01948">
    <property type="entry name" value="EAL"/>
    <property type="match status" value="1"/>
</dbReference>
<feature type="transmembrane region" description="Helical" evidence="2">
    <location>
        <begin position="53"/>
        <end position="73"/>
    </location>
</feature>
<dbReference type="InterPro" id="IPR052155">
    <property type="entry name" value="Biofilm_reg_signaling"/>
</dbReference>
<comment type="caution">
    <text evidence="5">The sequence shown here is derived from an EMBL/GenBank/DDBJ whole genome shotgun (WGS) entry which is preliminary data.</text>
</comment>
<dbReference type="EMBL" id="RBKT01000001">
    <property type="protein sequence ID" value="RKR91345.1"/>
    <property type="molecule type" value="Genomic_DNA"/>
</dbReference>
<dbReference type="Pfam" id="PF00990">
    <property type="entry name" value="GGDEF"/>
    <property type="match status" value="1"/>
</dbReference>
<dbReference type="InterPro" id="IPR043128">
    <property type="entry name" value="Rev_trsase/Diguanyl_cyclase"/>
</dbReference>
<keyword evidence="2" id="KW-0472">Membrane</keyword>
<feature type="transmembrane region" description="Helical" evidence="2">
    <location>
        <begin position="147"/>
        <end position="170"/>
    </location>
</feature>
<dbReference type="Pfam" id="PF00563">
    <property type="entry name" value="EAL"/>
    <property type="match status" value="1"/>
</dbReference>
<feature type="domain" description="GGDEF" evidence="4">
    <location>
        <begin position="372"/>
        <end position="533"/>
    </location>
</feature>
<feature type="transmembrane region" description="Helical" evidence="2">
    <location>
        <begin position="176"/>
        <end position="197"/>
    </location>
</feature>
<organism evidence="5 6">
    <name type="scientific">Micromonospora pisi</name>
    <dbReference type="NCBI Taxonomy" id="589240"/>
    <lineage>
        <taxon>Bacteria</taxon>
        <taxon>Bacillati</taxon>
        <taxon>Actinomycetota</taxon>
        <taxon>Actinomycetes</taxon>
        <taxon>Micromonosporales</taxon>
        <taxon>Micromonosporaceae</taxon>
        <taxon>Micromonospora</taxon>
    </lineage>
</organism>
<evidence type="ECO:0000256" key="1">
    <source>
        <dbReference type="SAM" id="MobiDB-lite"/>
    </source>
</evidence>
<reference evidence="5 6" key="1">
    <citation type="submission" date="2018-10" db="EMBL/GenBank/DDBJ databases">
        <title>Sequencing the genomes of 1000 actinobacteria strains.</title>
        <authorList>
            <person name="Klenk H.-P."/>
        </authorList>
    </citation>
    <scope>NUCLEOTIDE SEQUENCE [LARGE SCALE GENOMIC DNA]</scope>
    <source>
        <strain evidence="5 6">DSM 45175</strain>
    </source>
</reference>
<feature type="transmembrane region" description="Helical" evidence="2">
    <location>
        <begin position="310"/>
        <end position="332"/>
    </location>
</feature>
<feature type="transmembrane region" description="Helical" evidence="2">
    <location>
        <begin position="209"/>
        <end position="234"/>
    </location>
</feature>
<dbReference type="AlphaFoldDB" id="A0A495JRT2"/>
<dbReference type="SUPFAM" id="SSF55073">
    <property type="entry name" value="Nucleotide cyclase"/>
    <property type="match status" value="1"/>
</dbReference>
<keyword evidence="2" id="KW-0812">Transmembrane</keyword>
<dbReference type="SMART" id="SM00267">
    <property type="entry name" value="GGDEF"/>
    <property type="match status" value="1"/>
</dbReference>
<feature type="transmembrane region" description="Helical" evidence="2">
    <location>
        <begin position="278"/>
        <end position="298"/>
    </location>
</feature>
<evidence type="ECO:0000259" key="4">
    <source>
        <dbReference type="PROSITE" id="PS50887"/>
    </source>
</evidence>
<dbReference type="PROSITE" id="PS50887">
    <property type="entry name" value="GGDEF"/>
    <property type="match status" value="1"/>
</dbReference>
<protein>
    <submittedName>
        <fullName evidence="5">Diguanylate cyclase (GGDEF)-like protein</fullName>
    </submittedName>
</protein>